<comment type="caution">
    <text evidence="8">The sequence shown here is derived from an EMBL/GenBank/DDBJ whole genome shotgun (WGS) entry which is preliminary data.</text>
</comment>
<keyword evidence="5" id="KW-0539">Nucleus</keyword>
<dbReference type="AlphaFoldDB" id="A0AAW0X2E9"/>
<feature type="non-terminal residue" evidence="8">
    <location>
        <position position="226"/>
    </location>
</feature>
<evidence type="ECO:0000256" key="5">
    <source>
        <dbReference type="ARBA" id="ARBA00023242"/>
    </source>
</evidence>
<dbReference type="GO" id="GO:0045892">
    <property type="term" value="P:negative regulation of DNA-templated transcription"/>
    <property type="evidence" value="ECO:0007669"/>
    <property type="project" value="InterPro"/>
</dbReference>
<dbReference type="PANTHER" id="PTHR12626:SF0">
    <property type="entry name" value="PROGRAMMED CELL DEATH PROTEIN 4"/>
    <property type="match status" value="1"/>
</dbReference>
<name>A0AAW0X2E9_CHEQU</name>
<dbReference type="InterPro" id="IPR016024">
    <property type="entry name" value="ARM-type_fold"/>
</dbReference>
<dbReference type="GO" id="GO:0005634">
    <property type="term" value="C:nucleus"/>
    <property type="evidence" value="ECO:0007669"/>
    <property type="project" value="TreeGrafter"/>
</dbReference>
<dbReference type="PROSITE" id="PS51366">
    <property type="entry name" value="MI"/>
    <property type="match status" value="1"/>
</dbReference>
<evidence type="ECO:0000259" key="7">
    <source>
        <dbReference type="PROSITE" id="PS51366"/>
    </source>
</evidence>
<evidence type="ECO:0000256" key="1">
    <source>
        <dbReference type="ARBA" id="ARBA00004496"/>
    </source>
</evidence>
<evidence type="ECO:0000313" key="8">
    <source>
        <dbReference type="EMBL" id="KAK8733819.1"/>
    </source>
</evidence>
<reference evidence="8 9" key="1">
    <citation type="journal article" date="2024" name="BMC Genomics">
        <title>Genome assembly of redclaw crayfish (Cherax quadricarinatus) provides insights into its immune adaptation and hypoxia tolerance.</title>
        <authorList>
            <person name="Liu Z."/>
            <person name="Zheng J."/>
            <person name="Li H."/>
            <person name="Fang K."/>
            <person name="Wang S."/>
            <person name="He J."/>
            <person name="Zhou D."/>
            <person name="Weng S."/>
            <person name="Chi M."/>
            <person name="Gu Z."/>
            <person name="He J."/>
            <person name="Li F."/>
            <person name="Wang M."/>
        </authorList>
    </citation>
    <scope>NUCLEOTIDE SEQUENCE [LARGE SCALE GENOMIC DNA]</scope>
    <source>
        <strain evidence="8">ZL_2023a</strain>
    </source>
</reference>
<comment type="subcellular location">
    <subcellularLocation>
        <location evidence="1">Cytoplasm</location>
    </subcellularLocation>
</comment>
<dbReference type="EMBL" id="JARKIK010000052">
    <property type="protein sequence ID" value="KAK8733819.1"/>
    <property type="molecule type" value="Genomic_DNA"/>
</dbReference>
<dbReference type="GO" id="GO:0005829">
    <property type="term" value="C:cytosol"/>
    <property type="evidence" value="ECO:0007669"/>
    <property type="project" value="TreeGrafter"/>
</dbReference>
<evidence type="ECO:0000256" key="3">
    <source>
        <dbReference type="ARBA" id="ARBA00022490"/>
    </source>
</evidence>
<evidence type="ECO:0000256" key="4">
    <source>
        <dbReference type="ARBA" id="ARBA00022737"/>
    </source>
</evidence>
<feature type="domain" description="MI" evidence="7">
    <location>
        <begin position="150"/>
        <end position="226"/>
    </location>
</feature>
<evidence type="ECO:0000256" key="2">
    <source>
        <dbReference type="ARBA" id="ARBA00005497"/>
    </source>
</evidence>
<evidence type="ECO:0000256" key="6">
    <source>
        <dbReference type="SAM" id="MobiDB-lite"/>
    </source>
</evidence>
<protein>
    <recommendedName>
        <fullName evidence="7">MI domain-containing protein</fullName>
    </recommendedName>
</protein>
<comment type="similarity">
    <text evidence="2">Belongs to the PDCD4 family.</text>
</comment>
<keyword evidence="9" id="KW-1185">Reference proteome</keyword>
<dbReference type="Pfam" id="PF02847">
    <property type="entry name" value="MA3"/>
    <property type="match status" value="1"/>
</dbReference>
<dbReference type="Proteomes" id="UP001445076">
    <property type="component" value="Unassembled WGS sequence"/>
</dbReference>
<evidence type="ECO:0000313" key="9">
    <source>
        <dbReference type="Proteomes" id="UP001445076"/>
    </source>
</evidence>
<feature type="region of interest" description="Disordered" evidence="6">
    <location>
        <begin position="82"/>
        <end position="105"/>
    </location>
</feature>
<feature type="compositionally biased region" description="Gly residues" evidence="6">
    <location>
        <begin position="88"/>
        <end position="105"/>
    </location>
</feature>
<feature type="region of interest" description="Disordered" evidence="6">
    <location>
        <begin position="1"/>
        <end position="29"/>
    </location>
</feature>
<proteinExistence type="inferred from homology"/>
<dbReference type="PANTHER" id="PTHR12626">
    <property type="entry name" value="PROGRAMMED CELL DEATH 4"/>
    <property type="match status" value="1"/>
</dbReference>
<dbReference type="SUPFAM" id="SSF48371">
    <property type="entry name" value="ARM repeat"/>
    <property type="match status" value="1"/>
</dbReference>
<organism evidence="8 9">
    <name type="scientific">Cherax quadricarinatus</name>
    <name type="common">Australian red claw crayfish</name>
    <dbReference type="NCBI Taxonomy" id="27406"/>
    <lineage>
        <taxon>Eukaryota</taxon>
        <taxon>Metazoa</taxon>
        <taxon>Ecdysozoa</taxon>
        <taxon>Arthropoda</taxon>
        <taxon>Crustacea</taxon>
        <taxon>Multicrustacea</taxon>
        <taxon>Malacostraca</taxon>
        <taxon>Eumalacostraca</taxon>
        <taxon>Eucarida</taxon>
        <taxon>Decapoda</taxon>
        <taxon>Pleocyemata</taxon>
        <taxon>Astacidea</taxon>
        <taxon>Parastacoidea</taxon>
        <taxon>Parastacidae</taxon>
        <taxon>Cherax</taxon>
    </lineage>
</organism>
<accession>A0AAW0X2E9</accession>
<sequence length="226" mass="25057">MGEVAVNGVEPIMAADPREELLNGSPQETKENVEGLVNGVVELTERIKRRAKRPSKFLNKELNRANSDTQVIAPLRALKNSRKSRNGFGRGLPKKGGAGGKGTWGALGSELAEEELDGAIDSNDPNYDESNPEHKDFKLKVIDLDRSDEELQKQISSLVAEYFDHGETHETYLSFEELQVSTRAHLVVVTAIELAMDHKPSHREMTSVLLADLYGHLLFEPHYAKG</sequence>
<keyword evidence="4" id="KW-0677">Repeat</keyword>
<dbReference type="InterPro" id="IPR003891">
    <property type="entry name" value="Initiation_fac_eIF4g_MI"/>
</dbReference>
<dbReference type="Gene3D" id="1.25.40.180">
    <property type="match status" value="1"/>
</dbReference>
<dbReference type="InterPro" id="IPR039778">
    <property type="entry name" value="PDCD4"/>
</dbReference>
<gene>
    <name evidence="8" type="ORF">OTU49_006190</name>
</gene>
<keyword evidence="3" id="KW-0963">Cytoplasm</keyword>